<dbReference type="Proteomes" id="UP000598488">
    <property type="component" value="Unassembled WGS sequence"/>
</dbReference>
<keyword evidence="3" id="KW-1185">Reference proteome</keyword>
<protein>
    <submittedName>
        <fullName evidence="2">Uncharacterized protein</fullName>
    </submittedName>
</protein>
<keyword evidence="1" id="KW-0472">Membrane</keyword>
<reference evidence="2 3" key="1">
    <citation type="submission" date="2020-12" db="EMBL/GenBank/DDBJ databases">
        <title>Comparative genome analysis of fungal antagonists Marinomonas ostreistagni 398 and M. spartinae 468.</title>
        <authorList>
            <person name="Fields J.L."/>
            <person name="Mavrodi O.V."/>
            <person name="Biber P.D."/>
            <person name="Indest K.J."/>
            <person name="Mavrodi D.V."/>
        </authorList>
    </citation>
    <scope>NUCLEOTIDE SEQUENCE [LARGE SCALE GENOMIC DNA]</scope>
    <source>
        <strain evidence="2 3">USM7</strain>
    </source>
</reference>
<proteinExistence type="predicted"/>
<comment type="caution">
    <text evidence="2">The sequence shown here is derived from an EMBL/GenBank/DDBJ whole genome shotgun (WGS) entry which is preliminary data.</text>
</comment>
<name>A0ABS0ZC82_9GAMM</name>
<keyword evidence="1" id="KW-1133">Transmembrane helix</keyword>
<evidence type="ECO:0000313" key="2">
    <source>
        <dbReference type="EMBL" id="MBJ7551280.1"/>
    </source>
</evidence>
<dbReference type="EMBL" id="JAEMUH010000010">
    <property type="protein sequence ID" value="MBJ7551280.1"/>
    <property type="molecule type" value="Genomic_DNA"/>
</dbReference>
<accession>A0ABS0ZC82</accession>
<keyword evidence="1" id="KW-0812">Transmembrane</keyword>
<sequence length="202" mass="22797">MSKSIQFISSQLLTLVTGVILGAFVTLALPFGNSFEFWSTFGSILTGLSCLGLFVYLARKVHDISSNSHQDSYHAIKAELIKSILEESSKVLYEAQRSVTLHLHEEDLKQYQDARTSLVSSIQSITNSVITLESIGFKFSGKTEETDVIKLCQKIEGKLLNYHFNNSDDISRHQTRQSVIRESHRLKSLIHLMVKRSLKTPH</sequence>
<evidence type="ECO:0000256" key="1">
    <source>
        <dbReference type="SAM" id="Phobius"/>
    </source>
</evidence>
<feature type="transmembrane region" description="Helical" evidence="1">
    <location>
        <begin position="37"/>
        <end position="58"/>
    </location>
</feature>
<feature type="transmembrane region" description="Helical" evidence="1">
    <location>
        <begin position="12"/>
        <end position="31"/>
    </location>
</feature>
<organism evidence="2 3">
    <name type="scientific">Marinomonas ostreistagni</name>
    <dbReference type="NCBI Taxonomy" id="359209"/>
    <lineage>
        <taxon>Bacteria</taxon>
        <taxon>Pseudomonadati</taxon>
        <taxon>Pseudomonadota</taxon>
        <taxon>Gammaproteobacteria</taxon>
        <taxon>Oceanospirillales</taxon>
        <taxon>Oceanospirillaceae</taxon>
        <taxon>Marinomonas</taxon>
    </lineage>
</organism>
<evidence type="ECO:0000313" key="3">
    <source>
        <dbReference type="Proteomes" id="UP000598488"/>
    </source>
</evidence>
<dbReference type="RefSeq" id="WP_199462864.1">
    <property type="nucleotide sequence ID" value="NZ_JAEMUH010000010.1"/>
</dbReference>
<gene>
    <name evidence="2" type="ORF">JHD44_11340</name>
</gene>